<dbReference type="EMBL" id="UIGY01000209">
    <property type="protein sequence ID" value="SUZ12979.1"/>
    <property type="molecule type" value="Genomic_DNA"/>
</dbReference>
<protein>
    <submittedName>
        <fullName evidence="7">Bgt-3197</fullName>
    </submittedName>
</protein>
<name>A0A381LGE1_BLUGR</name>
<dbReference type="Pfam" id="PF13738">
    <property type="entry name" value="Pyr_redox_3"/>
    <property type="match status" value="1"/>
</dbReference>
<evidence type="ECO:0000256" key="4">
    <source>
        <dbReference type="ARBA" id="ARBA00022857"/>
    </source>
</evidence>
<keyword evidence="2" id="KW-0285">Flavoprotein</keyword>
<keyword evidence="3" id="KW-0274">FAD</keyword>
<dbReference type="SUPFAM" id="SSF51905">
    <property type="entry name" value="FAD/NAD(P)-binding domain"/>
    <property type="match status" value="1"/>
</dbReference>
<dbReference type="FunFam" id="3.50.50.60:FF:000228">
    <property type="entry name" value="FAD-containing monooxygenase EthA"/>
    <property type="match status" value="1"/>
</dbReference>
<evidence type="ECO:0000256" key="5">
    <source>
        <dbReference type="ARBA" id="ARBA00023002"/>
    </source>
</evidence>
<comment type="cofactor">
    <cofactor evidence="1">
        <name>FAD</name>
        <dbReference type="ChEBI" id="CHEBI:57692"/>
    </cofactor>
</comment>
<keyword evidence="4" id="KW-0521">NADP</keyword>
<evidence type="ECO:0000256" key="1">
    <source>
        <dbReference type="ARBA" id="ARBA00001974"/>
    </source>
</evidence>
<organism evidence="7">
    <name type="scientific">Blumeria graminis f. sp. tritici 96224</name>
    <dbReference type="NCBI Taxonomy" id="1268274"/>
    <lineage>
        <taxon>Eukaryota</taxon>
        <taxon>Fungi</taxon>
        <taxon>Dikarya</taxon>
        <taxon>Ascomycota</taxon>
        <taxon>Pezizomycotina</taxon>
        <taxon>Leotiomycetes</taxon>
        <taxon>Erysiphales</taxon>
        <taxon>Erysiphaceae</taxon>
        <taxon>Blumeria</taxon>
    </lineage>
</organism>
<keyword evidence="5" id="KW-0560">Oxidoreductase</keyword>
<dbReference type="Gene3D" id="3.50.50.60">
    <property type="entry name" value="FAD/NAD(P)-binding domain"/>
    <property type="match status" value="2"/>
</dbReference>
<keyword evidence="6" id="KW-0503">Monooxygenase</keyword>
<dbReference type="InterPro" id="IPR036188">
    <property type="entry name" value="FAD/NAD-bd_sf"/>
</dbReference>
<dbReference type="PANTHER" id="PTHR43872">
    <property type="entry name" value="MONOOXYGENASE, PUTATIVE (AFU_ORTHOLOGUE AFUA_8G02570)-RELATED"/>
    <property type="match status" value="1"/>
</dbReference>
<evidence type="ECO:0000256" key="6">
    <source>
        <dbReference type="ARBA" id="ARBA00023033"/>
    </source>
</evidence>
<reference evidence="7" key="1">
    <citation type="submission" date="2018-07" db="EMBL/GenBank/DDBJ databases">
        <authorList>
            <person name="Quirk P.G."/>
            <person name="Krulwich T.A."/>
        </authorList>
    </citation>
    <scope>NUCLEOTIDE SEQUENCE</scope>
    <source>
        <strain evidence="7">96224</strain>
    </source>
</reference>
<dbReference type="OrthoDB" id="66881at2759"/>
<evidence type="ECO:0000313" key="7">
    <source>
        <dbReference type="EMBL" id="SUZ12979.1"/>
    </source>
</evidence>
<evidence type="ECO:0000256" key="3">
    <source>
        <dbReference type="ARBA" id="ARBA00022827"/>
    </source>
</evidence>
<accession>A0A381LGE1</accession>
<dbReference type="PANTHER" id="PTHR43872:SF1">
    <property type="entry name" value="MONOOXYGENASE, PUTATIVE (AFU_ORTHOLOGUE AFUA_8G02570)-RELATED"/>
    <property type="match status" value="1"/>
</dbReference>
<dbReference type="InterPro" id="IPR051820">
    <property type="entry name" value="FAD-binding_MO"/>
</dbReference>
<dbReference type="AlphaFoldDB" id="A0A381LGE1"/>
<proteinExistence type="predicted"/>
<dbReference type="GO" id="GO:0004497">
    <property type="term" value="F:monooxygenase activity"/>
    <property type="evidence" value="ECO:0007669"/>
    <property type="project" value="UniProtKB-KW"/>
</dbReference>
<sequence>MDSQNQQQQQPAEYFHIIVIGAGLSGINTGYRLQSELPECDYTILEGRHTMGGTWDLFRYPGVRSDSDLHTFGFSWRPWLGEKSIAGGELIRTYLRESAETEGIDKKIRYRHKVTSANWSSTEQLWNLNVDTESQTVKYQARFVIFCTGYYNYKEPLTADIPGLENFKGTLVRPQFWPEDMDYTGKKIVIIGSGATAVTLVPNLAKKASHVTMLQRSPTYILASPAKDKVYALLRRLLPVRLAARITRIKFLVLPFCFFQFCRFFPGVAKNLMRAVSKAKLPSNVSVDPHFSPRYNPWEQRLCLSPDGDIYSALSNGTASVVTDTIKTVTATGIQTTGGESLDADIIVLATGLKLQLAGGASINLDGKPVDISSKYLWRGAMMQDIPNAAFIIGYTNAAWTLGADSTTLLLCRLFKQFNLKETTVVPRMSTAEAAQMKSYPILNLSSTYIQKASGILPKSGNKAPWLAKQNYFMDSWVGQWSDLRKGLQVFKSIKAN</sequence>
<gene>
    <name evidence="7" type="ORF">BGT96224V2_LOCUS6151</name>
</gene>
<evidence type="ECO:0000256" key="2">
    <source>
        <dbReference type="ARBA" id="ARBA00022630"/>
    </source>
</evidence>